<dbReference type="Gene3D" id="2.60.40.10">
    <property type="entry name" value="Immunoglobulins"/>
    <property type="match status" value="2"/>
</dbReference>
<dbReference type="InterPro" id="IPR003599">
    <property type="entry name" value="Ig_sub"/>
</dbReference>
<evidence type="ECO:0000256" key="7">
    <source>
        <dbReference type="ARBA" id="ARBA00023157"/>
    </source>
</evidence>
<keyword evidence="9" id="KW-0325">Glycoprotein</keyword>
<evidence type="ECO:0000256" key="3">
    <source>
        <dbReference type="ARBA" id="ARBA00022692"/>
    </source>
</evidence>
<name>A0A087XPD2_POEFO</name>
<evidence type="ECO:0000313" key="12">
    <source>
        <dbReference type="Ensembl" id="ENSPFOP00000007635.1"/>
    </source>
</evidence>
<dbReference type="Pfam" id="PF07686">
    <property type="entry name" value="V-set"/>
    <property type="match status" value="1"/>
</dbReference>
<evidence type="ECO:0000256" key="9">
    <source>
        <dbReference type="ARBA" id="ARBA00023180"/>
    </source>
</evidence>
<keyword evidence="8" id="KW-0675">Receptor</keyword>
<evidence type="ECO:0000259" key="11">
    <source>
        <dbReference type="PROSITE" id="PS50835"/>
    </source>
</evidence>
<evidence type="ECO:0000256" key="2">
    <source>
        <dbReference type="ARBA" id="ARBA00022475"/>
    </source>
</evidence>
<keyword evidence="13" id="KW-1185">Reference proteome</keyword>
<dbReference type="GO" id="GO:0006955">
    <property type="term" value="P:immune response"/>
    <property type="evidence" value="ECO:0007669"/>
    <property type="project" value="TreeGrafter"/>
</dbReference>
<dbReference type="Ensembl" id="ENSPFOT00000007647.1">
    <property type="protein sequence ID" value="ENSPFOP00000007635.1"/>
    <property type="gene ID" value="ENSPFOG00000007718.1"/>
</dbReference>
<dbReference type="PANTHER" id="PTHR25466:SF14">
    <property type="entry name" value="BUTYROPHILIN SUBFAMILY 2 MEMBER A2-LIKE-RELATED"/>
    <property type="match status" value="1"/>
</dbReference>
<dbReference type="PANTHER" id="PTHR25466">
    <property type="entry name" value="T-LYMPHOCYTE ACTIVATION ANTIGEN"/>
    <property type="match status" value="1"/>
</dbReference>
<evidence type="ECO:0000256" key="10">
    <source>
        <dbReference type="ARBA" id="ARBA00023319"/>
    </source>
</evidence>
<sequence>RHVDSKKMSFEKVHSFAMGENVFEGAESVVLPCQYSGILPERNPAVIWRRYDLKPQTIHLRREDEDDLRGQHQRFSGRTSMKSDALDSLDFSLTLRKPHLSDSGTYTCIISDDREEVRVTDVQLQVKVKQVEVTVQEGVESAVLPCKTAAYMEEDDTVEWTRSEPEFMIAYVYQNGSNKAKEQDKSYC</sequence>
<dbReference type="GO" id="GO:0007166">
    <property type="term" value="P:cell surface receptor signaling pathway"/>
    <property type="evidence" value="ECO:0007669"/>
    <property type="project" value="TreeGrafter"/>
</dbReference>
<evidence type="ECO:0000256" key="8">
    <source>
        <dbReference type="ARBA" id="ARBA00023170"/>
    </source>
</evidence>
<dbReference type="Proteomes" id="UP000028760">
    <property type="component" value="Unassembled WGS sequence"/>
</dbReference>
<dbReference type="InterPro" id="IPR013783">
    <property type="entry name" value="Ig-like_fold"/>
</dbReference>
<keyword evidence="6" id="KW-0472">Membrane</keyword>
<dbReference type="GO" id="GO:0071222">
    <property type="term" value="P:cellular response to lipopolysaccharide"/>
    <property type="evidence" value="ECO:0007669"/>
    <property type="project" value="TreeGrafter"/>
</dbReference>
<dbReference type="GO" id="GO:0042102">
    <property type="term" value="P:positive regulation of T cell proliferation"/>
    <property type="evidence" value="ECO:0007669"/>
    <property type="project" value="TreeGrafter"/>
</dbReference>
<keyword evidence="5" id="KW-1133">Transmembrane helix</keyword>
<evidence type="ECO:0000256" key="6">
    <source>
        <dbReference type="ARBA" id="ARBA00023136"/>
    </source>
</evidence>
<dbReference type="GO" id="GO:0031295">
    <property type="term" value="P:T cell costimulation"/>
    <property type="evidence" value="ECO:0007669"/>
    <property type="project" value="TreeGrafter"/>
</dbReference>
<protein>
    <recommendedName>
        <fullName evidence="11">Ig-like domain-containing protein</fullName>
    </recommendedName>
</protein>
<keyword evidence="10" id="KW-0393">Immunoglobulin domain</keyword>
<organism evidence="12 13">
    <name type="scientific">Poecilia formosa</name>
    <name type="common">Amazon molly</name>
    <name type="synonym">Limia formosa</name>
    <dbReference type="NCBI Taxonomy" id="48698"/>
    <lineage>
        <taxon>Eukaryota</taxon>
        <taxon>Metazoa</taxon>
        <taxon>Chordata</taxon>
        <taxon>Craniata</taxon>
        <taxon>Vertebrata</taxon>
        <taxon>Euteleostomi</taxon>
        <taxon>Actinopterygii</taxon>
        <taxon>Neopterygii</taxon>
        <taxon>Teleostei</taxon>
        <taxon>Neoteleostei</taxon>
        <taxon>Acanthomorphata</taxon>
        <taxon>Ovalentaria</taxon>
        <taxon>Atherinomorphae</taxon>
        <taxon>Cyprinodontiformes</taxon>
        <taxon>Poeciliidae</taxon>
        <taxon>Poeciliinae</taxon>
        <taxon>Poecilia</taxon>
    </lineage>
</organism>
<dbReference type="InterPro" id="IPR013106">
    <property type="entry name" value="Ig_V-set"/>
</dbReference>
<comment type="subcellular location">
    <subcellularLocation>
        <location evidence="1">Cell membrane</location>
        <topology evidence="1">Single-pass type I membrane protein</topology>
    </subcellularLocation>
</comment>
<evidence type="ECO:0000256" key="5">
    <source>
        <dbReference type="ARBA" id="ARBA00022989"/>
    </source>
</evidence>
<evidence type="ECO:0000313" key="13">
    <source>
        <dbReference type="Proteomes" id="UP000028760"/>
    </source>
</evidence>
<dbReference type="SUPFAM" id="SSF48726">
    <property type="entry name" value="Immunoglobulin"/>
    <property type="match status" value="1"/>
</dbReference>
<evidence type="ECO:0000256" key="1">
    <source>
        <dbReference type="ARBA" id="ARBA00004251"/>
    </source>
</evidence>
<dbReference type="SMART" id="SM00406">
    <property type="entry name" value="IGv"/>
    <property type="match status" value="1"/>
</dbReference>
<dbReference type="GO" id="GO:0009897">
    <property type="term" value="C:external side of plasma membrane"/>
    <property type="evidence" value="ECO:0007669"/>
    <property type="project" value="TreeGrafter"/>
</dbReference>
<keyword evidence="3" id="KW-0812">Transmembrane</keyword>
<dbReference type="InterPro" id="IPR007110">
    <property type="entry name" value="Ig-like_dom"/>
</dbReference>
<feature type="domain" description="Ig-like" evidence="11">
    <location>
        <begin position="11"/>
        <end position="120"/>
    </location>
</feature>
<keyword evidence="4" id="KW-0732">Signal</keyword>
<reference evidence="12" key="2">
    <citation type="submission" date="2025-08" db="UniProtKB">
        <authorList>
            <consortium name="Ensembl"/>
        </authorList>
    </citation>
    <scope>IDENTIFICATION</scope>
</reference>
<keyword evidence="7" id="KW-1015">Disulfide bond</keyword>
<accession>A0A087XPD2</accession>
<dbReference type="InterPro" id="IPR051713">
    <property type="entry name" value="T-cell_Activation_Regulation"/>
</dbReference>
<keyword evidence="2" id="KW-1003">Cell membrane</keyword>
<proteinExistence type="predicted"/>
<dbReference type="EMBL" id="AYCK01027100">
    <property type="status" value="NOT_ANNOTATED_CDS"/>
    <property type="molecule type" value="Genomic_DNA"/>
</dbReference>
<dbReference type="GeneTree" id="ENSGT00940000172906"/>
<dbReference type="AlphaFoldDB" id="A0A087XPD2"/>
<reference evidence="12" key="3">
    <citation type="submission" date="2025-09" db="UniProtKB">
        <authorList>
            <consortium name="Ensembl"/>
        </authorList>
    </citation>
    <scope>IDENTIFICATION</scope>
</reference>
<reference evidence="13" key="1">
    <citation type="submission" date="2013-10" db="EMBL/GenBank/DDBJ databases">
        <authorList>
            <person name="Schartl M."/>
            <person name="Warren W."/>
        </authorList>
    </citation>
    <scope>NUCLEOTIDE SEQUENCE [LARGE SCALE GENOMIC DNA]</scope>
    <source>
        <strain evidence="13">female</strain>
    </source>
</reference>
<dbReference type="InterPro" id="IPR036179">
    <property type="entry name" value="Ig-like_dom_sf"/>
</dbReference>
<dbReference type="PROSITE" id="PS50835">
    <property type="entry name" value="IG_LIKE"/>
    <property type="match status" value="1"/>
</dbReference>
<evidence type="ECO:0000256" key="4">
    <source>
        <dbReference type="ARBA" id="ARBA00022729"/>
    </source>
</evidence>
<dbReference type="SMART" id="SM00409">
    <property type="entry name" value="IG"/>
    <property type="match status" value="1"/>
</dbReference>
<dbReference type="GO" id="GO:0042130">
    <property type="term" value="P:negative regulation of T cell proliferation"/>
    <property type="evidence" value="ECO:0007669"/>
    <property type="project" value="TreeGrafter"/>
</dbReference>